<dbReference type="InterPro" id="IPR005902">
    <property type="entry name" value="HU_DNA-bd_put"/>
</dbReference>
<dbReference type="NCBIfam" id="TIGR01201">
    <property type="entry name" value="HU_rel"/>
    <property type="match status" value="1"/>
</dbReference>
<name>A0A1T5E8F5_9BACT</name>
<dbReference type="Proteomes" id="UP000190852">
    <property type="component" value="Unassembled WGS sequence"/>
</dbReference>
<proteinExistence type="predicted"/>
<dbReference type="InterPro" id="IPR010992">
    <property type="entry name" value="IHF-like_DNA-bd_dom_sf"/>
</dbReference>
<dbReference type="Gene3D" id="4.10.520.10">
    <property type="entry name" value="IHF-like DNA-binding proteins"/>
    <property type="match status" value="1"/>
</dbReference>
<evidence type="ECO:0000259" key="2">
    <source>
        <dbReference type="Pfam" id="PF18291"/>
    </source>
</evidence>
<dbReference type="GO" id="GO:0003677">
    <property type="term" value="F:DNA binding"/>
    <property type="evidence" value="ECO:0007669"/>
    <property type="project" value="UniProtKB-KW"/>
</dbReference>
<accession>A0A1T5E8F5</accession>
<dbReference type="Pfam" id="PF18291">
    <property type="entry name" value="HU-HIG"/>
    <property type="match status" value="1"/>
</dbReference>
<keyword evidence="1 3" id="KW-0238">DNA-binding</keyword>
<evidence type="ECO:0000313" key="3">
    <source>
        <dbReference type="EMBL" id="SKB80332.1"/>
    </source>
</evidence>
<evidence type="ECO:0000256" key="1">
    <source>
        <dbReference type="ARBA" id="ARBA00023125"/>
    </source>
</evidence>
<dbReference type="EMBL" id="FUYQ01000024">
    <property type="protein sequence ID" value="SKB80332.1"/>
    <property type="molecule type" value="Genomic_DNA"/>
</dbReference>
<dbReference type="RefSeq" id="WP_068178817.1">
    <property type="nucleotide sequence ID" value="NZ_FUYQ01000024.1"/>
</dbReference>
<protein>
    <submittedName>
        <fullName evidence="3">DNA-binding protein, histone-like, putative</fullName>
    </submittedName>
</protein>
<sequence>MALQFTVVRRKDMRKNAAADSKLFYGQTKASMKMDFDKFCEAVGDYCTASSADVKAVLDATTHTLASRLAEGYVVQLQDLGNFQMLAGSGGADTEEDFSSVMFKRPKIVFRPGAKLRYIINNAKFEKQVVKTITVEEKCDKEHVY</sequence>
<dbReference type="SUPFAM" id="SSF47729">
    <property type="entry name" value="IHF-like DNA-binding proteins"/>
    <property type="match status" value="1"/>
</dbReference>
<feature type="domain" description="HU" evidence="2">
    <location>
        <begin position="1"/>
        <end position="127"/>
    </location>
</feature>
<evidence type="ECO:0000313" key="4">
    <source>
        <dbReference type="Proteomes" id="UP000190852"/>
    </source>
</evidence>
<organism evidence="3 4">
    <name type="scientific">Parabacteroides chartae</name>
    <dbReference type="NCBI Taxonomy" id="1037355"/>
    <lineage>
        <taxon>Bacteria</taxon>
        <taxon>Pseudomonadati</taxon>
        <taxon>Bacteroidota</taxon>
        <taxon>Bacteroidia</taxon>
        <taxon>Bacteroidales</taxon>
        <taxon>Tannerellaceae</taxon>
        <taxon>Parabacteroides</taxon>
    </lineage>
</organism>
<gene>
    <name evidence="3" type="ORF">SAMN05660349_02844</name>
</gene>
<dbReference type="InterPro" id="IPR041607">
    <property type="entry name" value="HU-HIG"/>
</dbReference>
<dbReference type="AlphaFoldDB" id="A0A1T5E8F5"/>
<keyword evidence="4" id="KW-1185">Reference proteome</keyword>
<reference evidence="4" key="1">
    <citation type="submission" date="2017-02" db="EMBL/GenBank/DDBJ databases">
        <authorList>
            <person name="Varghese N."/>
            <person name="Submissions S."/>
        </authorList>
    </citation>
    <scope>NUCLEOTIDE SEQUENCE [LARGE SCALE GENOMIC DNA]</scope>
    <source>
        <strain evidence="4">DSM 24967</strain>
    </source>
</reference>